<keyword evidence="4" id="KW-1185">Reference proteome</keyword>
<gene>
    <name evidence="3" type="ORF">A5888_002120</name>
    <name evidence="2" type="ORF">A5888_002704</name>
</gene>
<dbReference type="RefSeq" id="WP_086349734.1">
    <property type="nucleotide sequence ID" value="NZ_CP147247.1"/>
</dbReference>
<proteinExistence type="predicted"/>
<dbReference type="AlphaFoldDB" id="A0A242K5A1"/>
<dbReference type="EMBL" id="CP147247">
    <property type="protein sequence ID" value="WYJ90363.1"/>
    <property type="molecule type" value="Genomic_DNA"/>
</dbReference>
<dbReference type="EMBL" id="NGMM01000004">
    <property type="protein sequence ID" value="OTP14603.1"/>
    <property type="molecule type" value="Genomic_DNA"/>
</dbReference>
<dbReference type="OrthoDB" id="2360948at2"/>
<name>A0A242K5A1_9ENTE</name>
<protein>
    <recommendedName>
        <fullName evidence="1">GAF domain-containing protein</fullName>
    </recommendedName>
</protein>
<dbReference type="Gene3D" id="3.30.450.40">
    <property type="match status" value="1"/>
</dbReference>
<accession>A0A242K5A1</accession>
<evidence type="ECO:0000313" key="2">
    <source>
        <dbReference type="EMBL" id="OTP14603.1"/>
    </source>
</evidence>
<feature type="domain" description="GAF" evidence="1">
    <location>
        <begin position="6"/>
        <end position="140"/>
    </location>
</feature>
<evidence type="ECO:0000259" key="1">
    <source>
        <dbReference type="Pfam" id="PF13185"/>
    </source>
</evidence>
<reference evidence="3" key="3">
    <citation type="submission" date="2024-03" db="EMBL/GenBank/DDBJ databases">
        <title>The Genome Sequence of Enterococcus sp. DIV0242b.</title>
        <authorList>
            <consortium name="The Broad Institute Genomics Platform"/>
            <consortium name="The Broad Institute Microbial Omics Core"/>
            <consortium name="The Broad Institute Genomic Center for Infectious Diseases"/>
            <person name="Earl A."/>
            <person name="Manson A."/>
            <person name="Gilmore M."/>
            <person name="Schwartman J."/>
            <person name="Shea T."/>
            <person name="Abouelleil A."/>
            <person name="Cao P."/>
            <person name="Chapman S."/>
            <person name="Cusick C."/>
            <person name="Young S."/>
            <person name="Neafsey D."/>
            <person name="Nusbaum C."/>
            <person name="Birren B."/>
        </authorList>
    </citation>
    <scope>NUCLEOTIDE SEQUENCE</scope>
    <source>
        <strain evidence="3">9E7_DIV0242</strain>
    </source>
</reference>
<dbReference type="InterPro" id="IPR029016">
    <property type="entry name" value="GAF-like_dom_sf"/>
</dbReference>
<evidence type="ECO:0000313" key="3">
    <source>
        <dbReference type="EMBL" id="WYJ90363.1"/>
    </source>
</evidence>
<dbReference type="Proteomes" id="UP000195141">
    <property type="component" value="Chromosome"/>
</dbReference>
<sequence length="145" mass="16398">MSIQIQQAIDSMREELQVDFIGIALSKVNTGTNLRTIHWQYVAGNTNQNYKRIRLQVGKGIAGIVWRTGRSYCETNLQVDPTELVELPIARMEKIETAVAAPILKKGRVQGVLLFGYRKPLEISDDFLRVVESRAEQLLALLEET</sequence>
<evidence type="ECO:0000313" key="4">
    <source>
        <dbReference type="Proteomes" id="UP000195141"/>
    </source>
</evidence>
<dbReference type="SUPFAM" id="SSF55781">
    <property type="entry name" value="GAF domain-like"/>
    <property type="match status" value="1"/>
</dbReference>
<reference evidence="3" key="2">
    <citation type="submission" date="2017-05" db="EMBL/GenBank/DDBJ databases">
        <authorList>
            <consortium name="The Broad Institute Genomics Platform"/>
            <consortium name="The Broad Institute Genomic Center for Infectious Diseases"/>
            <person name="Earl A."/>
            <person name="Manson A."/>
            <person name="Schwartman J."/>
            <person name="Gilmore M."/>
            <person name="Abouelleil A."/>
            <person name="Cao P."/>
            <person name="Chapman S."/>
            <person name="Cusick C."/>
            <person name="Shea T."/>
            <person name="Young S."/>
            <person name="Neafsey D."/>
            <person name="Nusbaum C."/>
            <person name="Birren B."/>
        </authorList>
    </citation>
    <scope>NUCLEOTIDE SEQUENCE</scope>
    <source>
        <strain evidence="3">9E7_DIV0242</strain>
    </source>
</reference>
<organism evidence="2">
    <name type="scientific">Candidatus Enterococcus clewellii</name>
    <dbReference type="NCBI Taxonomy" id="1834193"/>
    <lineage>
        <taxon>Bacteria</taxon>
        <taxon>Bacillati</taxon>
        <taxon>Bacillota</taxon>
        <taxon>Bacilli</taxon>
        <taxon>Lactobacillales</taxon>
        <taxon>Enterococcaceae</taxon>
        <taxon>Enterococcus</taxon>
    </lineage>
</organism>
<dbReference type="Pfam" id="PF13185">
    <property type="entry name" value="GAF_2"/>
    <property type="match status" value="1"/>
</dbReference>
<reference evidence="2" key="1">
    <citation type="submission" date="2017-05" db="EMBL/GenBank/DDBJ databases">
        <title>The Genome Sequence of Enterococcus sp. 9E7_DIV0242.</title>
        <authorList>
            <consortium name="The Broad Institute Genomics Platform"/>
            <consortium name="The Broad Institute Genomic Center for Infectious Diseases"/>
            <person name="Earl A."/>
            <person name="Manson A."/>
            <person name="Schwartman J."/>
            <person name="Gilmore M."/>
            <person name="Abouelleil A."/>
            <person name="Cao P."/>
            <person name="Chapman S."/>
            <person name="Cusick C."/>
            <person name="Shea T."/>
            <person name="Young S."/>
            <person name="Neafsey D."/>
            <person name="Nusbaum C."/>
            <person name="Birren B."/>
        </authorList>
    </citation>
    <scope>NUCLEOTIDE SEQUENCE [LARGE SCALE GENOMIC DNA]</scope>
    <source>
        <strain evidence="2">9E7_DIV0242</strain>
    </source>
</reference>
<dbReference type="InterPro" id="IPR003018">
    <property type="entry name" value="GAF"/>
</dbReference>